<accession>A0A5S9MGS2</accession>
<dbReference type="Proteomes" id="UP000464658">
    <property type="component" value="Chromosome"/>
</dbReference>
<proteinExistence type="predicted"/>
<evidence type="ECO:0008006" key="4">
    <source>
        <dbReference type="Google" id="ProtNLM"/>
    </source>
</evidence>
<dbReference type="AlphaFoldDB" id="A0A5S9MGS2"/>
<gene>
    <name evidence="2" type="ORF">BsIDN1_58910</name>
</gene>
<keyword evidence="1" id="KW-1133">Transmembrane helix</keyword>
<evidence type="ECO:0000256" key="1">
    <source>
        <dbReference type="SAM" id="Phobius"/>
    </source>
</evidence>
<name>A0A5S9MGS2_BACIA</name>
<dbReference type="EMBL" id="AP021906">
    <property type="protein sequence ID" value="BBP92273.1"/>
    <property type="molecule type" value="Genomic_DNA"/>
</dbReference>
<evidence type="ECO:0000313" key="3">
    <source>
        <dbReference type="Proteomes" id="UP000464658"/>
    </source>
</evidence>
<reference evidence="2 3" key="1">
    <citation type="submission" date="2019-12" db="EMBL/GenBank/DDBJ databases">
        <title>Full genome sequence of a Bacillus safensis strain isolated from commercially available natto in Indonesia.</title>
        <authorList>
            <person name="Yoshida M."/>
            <person name="Uomi M."/>
            <person name="Waturangi D."/>
            <person name="Ekaputri J.J."/>
            <person name="Setiamarga D.H.E."/>
        </authorList>
    </citation>
    <scope>NUCLEOTIDE SEQUENCE [LARGE SCALE GENOMIC DNA]</scope>
    <source>
        <strain evidence="2 3">IDN1</strain>
    </source>
</reference>
<keyword evidence="1" id="KW-0472">Membrane</keyword>
<organism evidence="2 3">
    <name type="scientific">Bacillus safensis</name>
    <dbReference type="NCBI Taxonomy" id="561879"/>
    <lineage>
        <taxon>Bacteria</taxon>
        <taxon>Bacillati</taxon>
        <taxon>Bacillota</taxon>
        <taxon>Bacilli</taxon>
        <taxon>Bacillales</taxon>
        <taxon>Bacillaceae</taxon>
        <taxon>Bacillus</taxon>
    </lineage>
</organism>
<keyword evidence="1" id="KW-0812">Transmembrane</keyword>
<protein>
    <recommendedName>
        <fullName evidence="4">Cation/H+ exchanger domain-containing protein</fullName>
    </recommendedName>
</protein>
<sequence>MLMTFSGVRGAVTLAGAFSIPFTLADGSPFPERHLIIFLAAGVILCTLILASVLLPLFIREKKTSKSTWTWIQRFSMQNESC</sequence>
<evidence type="ECO:0000313" key="2">
    <source>
        <dbReference type="EMBL" id="BBP92273.1"/>
    </source>
</evidence>
<feature type="transmembrane region" description="Helical" evidence="1">
    <location>
        <begin position="35"/>
        <end position="59"/>
    </location>
</feature>